<name>A0A835S0N3_VANPL</name>
<dbReference type="Pfam" id="PF02458">
    <property type="entry name" value="Transferase"/>
    <property type="match status" value="1"/>
</dbReference>
<keyword evidence="5" id="KW-1185">Reference proteome</keyword>
<dbReference type="EMBL" id="JADCNL010000001">
    <property type="protein sequence ID" value="KAG0497742.1"/>
    <property type="molecule type" value="Genomic_DNA"/>
</dbReference>
<gene>
    <name evidence="4" type="ORF">HPP92_002142</name>
    <name evidence="3" type="ORF">HPP92_002433</name>
</gene>
<evidence type="ECO:0000313" key="4">
    <source>
        <dbReference type="EMBL" id="KAG0502070.1"/>
    </source>
</evidence>
<proteinExistence type="predicted"/>
<comment type="caution">
    <text evidence="4">The sequence shown here is derived from an EMBL/GenBank/DDBJ whole genome shotgun (WGS) entry which is preliminary data.</text>
</comment>
<evidence type="ECO:0000313" key="6">
    <source>
        <dbReference type="Proteomes" id="UP000639772"/>
    </source>
</evidence>
<reference evidence="5 6" key="1">
    <citation type="journal article" date="2020" name="Nat. Food">
        <title>A phased Vanilla planifolia genome enables genetic improvement of flavour and production.</title>
        <authorList>
            <person name="Hasing T."/>
            <person name="Tang H."/>
            <person name="Brym M."/>
            <person name="Khazi F."/>
            <person name="Huang T."/>
            <person name="Chambers A.H."/>
        </authorList>
    </citation>
    <scope>NUCLEOTIDE SEQUENCE [LARGE SCALE GENOMIC DNA]</scope>
    <source>
        <tissue evidence="4">Leaf</tissue>
    </source>
</reference>
<dbReference type="InterPro" id="IPR023213">
    <property type="entry name" value="CAT-like_dom_sf"/>
</dbReference>
<evidence type="ECO:0000313" key="5">
    <source>
        <dbReference type="Proteomes" id="UP000636800"/>
    </source>
</evidence>
<dbReference type="AlphaFoldDB" id="A0A835S0N3"/>
<keyword evidence="2" id="KW-0012">Acyltransferase</keyword>
<dbReference type="OrthoDB" id="1862401at2759"/>
<organism evidence="4 6">
    <name type="scientific">Vanilla planifolia</name>
    <name type="common">Vanilla</name>
    <dbReference type="NCBI Taxonomy" id="51239"/>
    <lineage>
        <taxon>Eukaryota</taxon>
        <taxon>Viridiplantae</taxon>
        <taxon>Streptophyta</taxon>
        <taxon>Embryophyta</taxon>
        <taxon>Tracheophyta</taxon>
        <taxon>Spermatophyta</taxon>
        <taxon>Magnoliopsida</taxon>
        <taxon>Liliopsida</taxon>
        <taxon>Asparagales</taxon>
        <taxon>Orchidaceae</taxon>
        <taxon>Vanilloideae</taxon>
        <taxon>Vanilleae</taxon>
        <taxon>Vanilla</taxon>
    </lineage>
</organism>
<dbReference type="Proteomes" id="UP000639772">
    <property type="component" value="Chromosome 1"/>
</dbReference>
<dbReference type="Proteomes" id="UP000636800">
    <property type="component" value="Chromosome 1"/>
</dbReference>
<evidence type="ECO:0000313" key="3">
    <source>
        <dbReference type="EMBL" id="KAG0497742.1"/>
    </source>
</evidence>
<evidence type="ECO:0000256" key="2">
    <source>
        <dbReference type="ARBA" id="ARBA00023315"/>
    </source>
</evidence>
<dbReference type="InterPro" id="IPR051504">
    <property type="entry name" value="Plant_metabolite_acyltrans"/>
</dbReference>
<accession>A0A835S0N3</accession>
<dbReference type="Gene3D" id="3.30.559.10">
    <property type="entry name" value="Chloramphenicol acetyltransferase-like domain"/>
    <property type="match status" value="2"/>
</dbReference>
<dbReference type="GO" id="GO:0016747">
    <property type="term" value="F:acyltransferase activity, transferring groups other than amino-acyl groups"/>
    <property type="evidence" value="ECO:0007669"/>
    <property type="project" value="UniProtKB-ARBA"/>
</dbReference>
<protein>
    <submittedName>
        <fullName evidence="4">Uncharacterized protein</fullName>
    </submittedName>
</protein>
<evidence type="ECO:0000256" key="1">
    <source>
        <dbReference type="ARBA" id="ARBA00022679"/>
    </source>
</evidence>
<keyword evidence="1" id="KW-0808">Transferase</keyword>
<dbReference type="EMBL" id="JADCNM010000001">
    <property type="protein sequence ID" value="KAG0502070.1"/>
    <property type="molecule type" value="Genomic_DNA"/>
</dbReference>
<dbReference type="PANTHER" id="PTHR31625">
    <property type="match status" value="1"/>
</dbReference>
<sequence>MGPYIYIYIYIYNSLARTHFSYRKVKESRSMNMRAMVACLHEQSSEMSPLHELKVVEKCRISPAAGNCGETRLHYVPLSFFDILFLHFPPVQRLFFYKLPITKTQLLNSELPKLKQSLSIALRHFYPLAGSLTVSTTKPPSIHCSDSDTVAVTAAISSDNFYELSSHHPRAAARFHPLLPLLPEDAILSVQVTLFPNYGIAIGTTLHHAAADGSSYTHFMKTWAAISKLGDNTALSLLPQPCFDRGLISDARGLGGLFIKDMKELKIERSLAVWDLSCMPNVVRATFVLGPDEIRRLGRRTVTRCSPYALACGLTWASLVRARVETNGRKERFGFVTGCRPRLRPAIPAAYFGNCLGICFVEMRKEELVGERGAAAAAEAVWEVIRGLETGVFEEVENWVRSMNEYAEARALTVAGSPKLGLYGVEFGWGRPTKVELVSIEKTGALSLADSGEVDGGIEVGIALPAREMELLVGSFVAELAESD</sequence>